<feature type="compositionally biased region" description="Basic residues" evidence="1">
    <location>
        <begin position="324"/>
        <end position="338"/>
    </location>
</feature>
<evidence type="ECO:0000313" key="3">
    <source>
        <dbReference type="Proteomes" id="UP000799771"/>
    </source>
</evidence>
<feature type="region of interest" description="Disordered" evidence="1">
    <location>
        <begin position="238"/>
        <end position="277"/>
    </location>
</feature>
<feature type="compositionally biased region" description="Basic and acidic residues" evidence="1">
    <location>
        <begin position="510"/>
        <end position="533"/>
    </location>
</feature>
<accession>A0A6A6AQJ0</accession>
<name>A0A6A6AQJ0_9PLEO</name>
<evidence type="ECO:0000256" key="1">
    <source>
        <dbReference type="SAM" id="MobiDB-lite"/>
    </source>
</evidence>
<reference evidence="2" key="1">
    <citation type="journal article" date="2020" name="Stud. Mycol.">
        <title>101 Dothideomycetes genomes: a test case for predicting lifestyles and emergence of pathogens.</title>
        <authorList>
            <person name="Haridas S."/>
            <person name="Albert R."/>
            <person name="Binder M."/>
            <person name="Bloem J."/>
            <person name="Labutti K."/>
            <person name="Salamov A."/>
            <person name="Andreopoulos B."/>
            <person name="Baker S."/>
            <person name="Barry K."/>
            <person name="Bills G."/>
            <person name="Bluhm B."/>
            <person name="Cannon C."/>
            <person name="Castanera R."/>
            <person name="Culley D."/>
            <person name="Daum C."/>
            <person name="Ezra D."/>
            <person name="Gonzalez J."/>
            <person name="Henrissat B."/>
            <person name="Kuo A."/>
            <person name="Liang C."/>
            <person name="Lipzen A."/>
            <person name="Lutzoni F."/>
            <person name="Magnuson J."/>
            <person name="Mondo S."/>
            <person name="Nolan M."/>
            <person name="Ohm R."/>
            <person name="Pangilinan J."/>
            <person name="Park H.-J."/>
            <person name="Ramirez L."/>
            <person name="Alfaro M."/>
            <person name="Sun H."/>
            <person name="Tritt A."/>
            <person name="Yoshinaga Y."/>
            <person name="Zwiers L.-H."/>
            <person name="Turgeon B."/>
            <person name="Goodwin S."/>
            <person name="Spatafora J."/>
            <person name="Crous P."/>
            <person name="Grigoriev I."/>
        </authorList>
    </citation>
    <scope>NUCLEOTIDE SEQUENCE</scope>
    <source>
        <strain evidence="2">CBS 119687</strain>
    </source>
</reference>
<keyword evidence="3" id="KW-1185">Reference proteome</keyword>
<dbReference type="AlphaFoldDB" id="A0A6A6AQJ0"/>
<evidence type="ECO:0000313" key="2">
    <source>
        <dbReference type="EMBL" id="KAF2134262.1"/>
    </source>
</evidence>
<protein>
    <submittedName>
        <fullName evidence="2">Uncharacterized protein</fullName>
    </submittedName>
</protein>
<gene>
    <name evidence="2" type="ORF">P153DRAFT_381446</name>
</gene>
<dbReference type="EMBL" id="ML977498">
    <property type="protein sequence ID" value="KAF2134262.1"/>
    <property type="molecule type" value="Genomic_DNA"/>
</dbReference>
<dbReference type="GeneID" id="54410475"/>
<feature type="compositionally biased region" description="Basic and acidic residues" evidence="1">
    <location>
        <begin position="124"/>
        <end position="136"/>
    </location>
</feature>
<sequence>MGANRTTKLPGQLICSTCHTVFVTKVSDESETYHGQPDSPLTKAAIYDARDLQKLPDPYTKSPSLRSWATFRDSKSTDEATSSETLKTPDTSRMQVDPNSVGFPTSSHRAVRRDSVVSAAEIESLSKSKDPRRDSDTTLFPSFPYTLKKPNPRTKSTPRGKAQNAGAAASKVSSTRPLKGKDHSTHTGLKLAKMYRTLRGMHNSKSLGEGKAVLEGIKVCCKEKQEYMLKQQSLEHKFINPRTPPCPPARATAARPAIRRSPKTARRRSGDVGQIPLRKDLRKDSVISDGQISLASREVPIGIDIEHIALNLNKPLPPLPRPHPSPRSKHHQTTKPTHKNPSQTANPTTLHPPQQPRTQPHKHPQPEKHTNTTRQWNTIITANPLNTQTNAHSTLKAKISHPGPLMATNNGQTVNIAIECGGAGGPAAAVSLPFHSSGTILPSHTQTQKHNQHPPLRRERRKWQHAAASSKHWRDRLVSSTGRPLTGGRRPDSDVSFSCRGVEGGASDAFPRRGDGGIDVRDSGPQTRERRGVGGDGGGIGVRAGRRDERNTEFYRPFYDVLREYRG</sequence>
<feature type="compositionally biased region" description="Polar residues" evidence="1">
    <location>
        <begin position="79"/>
        <end position="108"/>
    </location>
</feature>
<dbReference type="Proteomes" id="UP000799771">
    <property type="component" value="Unassembled WGS sequence"/>
</dbReference>
<proteinExistence type="predicted"/>
<dbReference type="OrthoDB" id="3800245at2759"/>
<feature type="region of interest" description="Disordered" evidence="1">
    <location>
        <begin position="314"/>
        <end position="375"/>
    </location>
</feature>
<organism evidence="2 3">
    <name type="scientific">Dothidotthia symphoricarpi CBS 119687</name>
    <dbReference type="NCBI Taxonomy" id="1392245"/>
    <lineage>
        <taxon>Eukaryota</taxon>
        <taxon>Fungi</taxon>
        <taxon>Dikarya</taxon>
        <taxon>Ascomycota</taxon>
        <taxon>Pezizomycotina</taxon>
        <taxon>Dothideomycetes</taxon>
        <taxon>Pleosporomycetidae</taxon>
        <taxon>Pleosporales</taxon>
        <taxon>Dothidotthiaceae</taxon>
        <taxon>Dothidotthia</taxon>
    </lineage>
</organism>
<feature type="region of interest" description="Disordered" evidence="1">
    <location>
        <begin position="54"/>
        <end position="186"/>
    </location>
</feature>
<dbReference type="RefSeq" id="XP_033528649.1">
    <property type="nucleotide sequence ID" value="XM_033670043.1"/>
</dbReference>
<feature type="compositionally biased region" description="Polar residues" evidence="1">
    <location>
        <begin position="339"/>
        <end position="358"/>
    </location>
</feature>
<feature type="compositionally biased region" description="Basic residues" evidence="1">
    <location>
        <begin position="257"/>
        <end position="267"/>
    </location>
</feature>
<feature type="region of interest" description="Disordered" evidence="1">
    <location>
        <begin position="441"/>
        <end position="545"/>
    </location>
</feature>